<dbReference type="Proteomes" id="UP000773469">
    <property type="component" value="Unassembled WGS sequence"/>
</dbReference>
<keyword evidence="2" id="KW-1185">Reference proteome</keyword>
<dbReference type="RefSeq" id="WP_220756974.1">
    <property type="nucleotide sequence ID" value="NZ_BPEU01000013.1"/>
</dbReference>
<organism evidence="1 2">
    <name type="scientific">Shewanella colwelliana</name>
    <name type="common">Alteromonas colwelliana</name>
    <dbReference type="NCBI Taxonomy" id="23"/>
    <lineage>
        <taxon>Bacteria</taxon>
        <taxon>Pseudomonadati</taxon>
        <taxon>Pseudomonadota</taxon>
        <taxon>Gammaproteobacteria</taxon>
        <taxon>Alteromonadales</taxon>
        <taxon>Shewanellaceae</taxon>
        <taxon>Shewanella</taxon>
    </lineage>
</organism>
<protein>
    <submittedName>
        <fullName evidence="1">Uncharacterized protein</fullName>
    </submittedName>
</protein>
<gene>
    <name evidence="1" type="ORF">TUM3794_20970</name>
</gene>
<evidence type="ECO:0000313" key="2">
    <source>
        <dbReference type="Proteomes" id="UP000773469"/>
    </source>
</evidence>
<evidence type="ECO:0000313" key="1">
    <source>
        <dbReference type="EMBL" id="GIU41132.1"/>
    </source>
</evidence>
<accession>A0ABQ4P0Y1</accession>
<dbReference type="EMBL" id="BPEU01000013">
    <property type="protein sequence ID" value="GIU41132.1"/>
    <property type="molecule type" value="Genomic_DNA"/>
</dbReference>
<sequence length="191" mass="21535">MSAKHGLIHSSEWIEPYDQLLNQERLATFASDKYLRDRARRHIRMMNAGAPLYLIVPKMNQNAFYALAGSTARRFEIVQASGGIFNQRKQLKNLLADEIELVAKRNRMECAAFRTFSGTPLKELWHLVRVGDWLRPWVSGVGASANFAAPIQVACLRCSISGSIHTEDFTGHIWNDYQVSAGIKHHGILSV</sequence>
<comment type="caution">
    <text evidence="1">The sequence shown here is derived from an EMBL/GenBank/DDBJ whole genome shotgun (WGS) entry which is preliminary data.</text>
</comment>
<name>A0ABQ4P0Y1_SHECO</name>
<proteinExistence type="predicted"/>
<reference evidence="1 2" key="1">
    <citation type="submission" date="2021-05" db="EMBL/GenBank/DDBJ databases">
        <title>Molecular characterization for Shewanella algae harboring chromosomal blaOXA-55-like strains isolated from clinical and environment sample.</title>
        <authorList>
            <person name="Ohama Y."/>
            <person name="Aoki K."/>
            <person name="Harada S."/>
            <person name="Moriya K."/>
            <person name="Ishii Y."/>
            <person name="Tateda K."/>
        </authorList>
    </citation>
    <scope>NUCLEOTIDE SEQUENCE [LARGE SCALE GENOMIC DNA]</scope>
    <source>
        <strain evidence="1 2">MBTL60-118</strain>
    </source>
</reference>